<dbReference type="SUPFAM" id="SSF75304">
    <property type="entry name" value="Amidase signature (AS) enzymes"/>
    <property type="match status" value="1"/>
</dbReference>
<feature type="domain" description="Amidase" evidence="2">
    <location>
        <begin position="84"/>
        <end position="515"/>
    </location>
</feature>
<gene>
    <name evidence="3" type="primary">AMID</name>
    <name evidence="3" type="ORF">LOC62_07G009504</name>
</gene>
<dbReference type="RefSeq" id="XP_062632042.1">
    <property type="nucleotide sequence ID" value="XM_062776058.1"/>
</dbReference>
<dbReference type="InterPro" id="IPR036928">
    <property type="entry name" value="AS_sf"/>
</dbReference>
<proteinExistence type="inferred from homology"/>
<dbReference type="PANTHER" id="PTHR11895">
    <property type="entry name" value="TRANSAMIDASE"/>
    <property type="match status" value="1"/>
</dbReference>
<comment type="similarity">
    <text evidence="1">Belongs to the amidase family.</text>
</comment>
<dbReference type="GeneID" id="87812665"/>
<dbReference type="InterPro" id="IPR020556">
    <property type="entry name" value="Amidase_CS"/>
</dbReference>
<evidence type="ECO:0000256" key="1">
    <source>
        <dbReference type="ARBA" id="ARBA00009199"/>
    </source>
</evidence>
<dbReference type="Pfam" id="PF01425">
    <property type="entry name" value="Amidase"/>
    <property type="match status" value="1"/>
</dbReference>
<evidence type="ECO:0000313" key="3">
    <source>
        <dbReference type="EMBL" id="WOO86016.1"/>
    </source>
</evidence>
<accession>A0AAF0YJW3</accession>
<dbReference type="InterPro" id="IPR023631">
    <property type="entry name" value="Amidase_dom"/>
</dbReference>
<reference evidence="3" key="1">
    <citation type="submission" date="2023-10" db="EMBL/GenBank/DDBJ databases">
        <authorList>
            <person name="Noh H."/>
        </authorList>
    </citation>
    <scope>NUCLEOTIDE SEQUENCE</scope>
    <source>
        <strain evidence="3">DUCC4014</strain>
    </source>
</reference>
<protein>
    <submittedName>
        <fullName evidence="3">Amidase</fullName>
    </submittedName>
</protein>
<name>A0AAF0YJW3_9TREE</name>
<evidence type="ECO:0000313" key="4">
    <source>
        <dbReference type="Proteomes" id="UP000827549"/>
    </source>
</evidence>
<dbReference type="Gene3D" id="3.90.1300.10">
    <property type="entry name" value="Amidase signature (AS) domain"/>
    <property type="match status" value="1"/>
</dbReference>
<evidence type="ECO:0000259" key="2">
    <source>
        <dbReference type="Pfam" id="PF01425"/>
    </source>
</evidence>
<dbReference type="AlphaFoldDB" id="A0AAF0YJW3"/>
<organism evidence="3 4">
    <name type="scientific">Vanrija pseudolonga</name>
    <dbReference type="NCBI Taxonomy" id="143232"/>
    <lineage>
        <taxon>Eukaryota</taxon>
        <taxon>Fungi</taxon>
        <taxon>Dikarya</taxon>
        <taxon>Basidiomycota</taxon>
        <taxon>Agaricomycotina</taxon>
        <taxon>Tremellomycetes</taxon>
        <taxon>Trichosporonales</taxon>
        <taxon>Trichosporonaceae</taxon>
        <taxon>Vanrija</taxon>
    </lineage>
</organism>
<keyword evidence="4" id="KW-1185">Reference proteome</keyword>
<dbReference type="EMBL" id="CP086720">
    <property type="protein sequence ID" value="WOO86016.1"/>
    <property type="molecule type" value="Genomic_DNA"/>
</dbReference>
<dbReference type="GO" id="GO:0003824">
    <property type="term" value="F:catalytic activity"/>
    <property type="evidence" value="ECO:0007669"/>
    <property type="project" value="InterPro"/>
</dbReference>
<dbReference type="PROSITE" id="PS00571">
    <property type="entry name" value="AMIDASES"/>
    <property type="match status" value="1"/>
</dbReference>
<dbReference type="Proteomes" id="UP000827549">
    <property type="component" value="Chromosome 7"/>
</dbReference>
<dbReference type="PANTHER" id="PTHR11895:SF170">
    <property type="entry name" value="AMIDASE"/>
    <property type="match status" value="1"/>
</dbReference>
<dbReference type="InterPro" id="IPR000120">
    <property type="entry name" value="Amidase"/>
</dbReference>
<sequence>MSAAVRPDSVSANNPVTSTSVRATLAPLGLALDLSEEEDYTGFLAGGWEEWNKVLAMDDYVPLVDEARFPRTDVHRPSAEDNPHNAWAWKARIEDTEARGGLLKGKTVALKDNIGVKGVPCLLGTDYIQDWVPGVDATVVTRILEAGGTVLGKAVCENLSLWGTSGSSATGPMDNVYAAGYSAGGSSSGTAVLVARGVVDLGVGGDQGGSIRMPAAKNGIVGLKPTWGLVPYTGVASLEATLDNAGPMTRTVLDNALLLQVIAGADGIDDRQQAGCPFPADVPDYPAIARTGIKGLRVGLLVEGFNHPGGHDPRVSALVKRAAEQLLSLGAASVADVSVPMHLDANILWGTIGRLGGASALRGHNGGRRGLALNDLADKMAPVRQEAFGHLFPSTKNSFINALWAGEHMPASLVGKATNLVRKLKDEYVAALGDVDVLLMPTIPFLPKPMVVATSTPAQLMANASGYTRNTSAFNLTGLPALTIPVGFVPSDDDARISLPVGMQIVGKPYDEALLYRVGYAWEQAFDWKSFT</sequence>